<dbReference type="STRING" id="4096.A0A1U7VTQ6"/>
<dbReference type="eggNOG" id="KOG1221">
    <property type="taxonomic scope" value="Eukaryota"/>
</dbReference>
<name>A0A1U7VTQ6_NICSY</name>
<organism evidence="3 4">
    <name type="scientific">Nicotiana sylvestris</name>
    <name type="common">Wood tobacco</name>
    <name type="synonym">South American tobacco</name>
    <dbReference type="NCBI Taxonomy" id="4096"/>
    <lineage>
        <taxon>Eukaryota</taxon>
        <taxon>Viridiplantae</taxon>
        <taxon>Streptophyta</taxon>
        <taxon>Embryophyta</taxon>
        <taxon>Tracheophyta</taxon>
        <taxon>Spermatophyta</taxon>
        <taxon>Magnoliopsida</taxon>
        <taxon>eudicotyledons</taxon>
        <taxon>Gunneridae</taxon>
        <taxon>Pentapetalae</taxon>
        <taxon>asterids</taxon>
        <taxon>lamiids</taxon>
        <taxon>Solanales</taxon>
        <taxon>Solanaceae</taxon>
        <taxon>Nicotianoideae</taxon>
        <taxon>Nicotianeae</taxon>
        <taxon>Nicotiana</taxon>
    </lineage>
</organism>
<dbReference type="Gene3D" id="3.40.50.720">
    <property type="entry name" value="NAD(P)-binding Rossmann-like Domain"/>
    <property type="match status" value="1"/>
</dbReference>
<dbReference type="RefSeq" id="XP_009771272.1">
    <property type="nucleotide sequence ID" value="XM_009772970.1"/>
</dbReference>
<dbReference type="InterPro" id="IPR013120">
    <property type="entry name" value="FAR_NAD-bd"/>
</dbReference>
<keyword evidence="1" id="KW-0444">Lipid biosynthesis</keyword>
<comment type="similarity">
    <text evidence="1">Belongs to the fatty acyl-CoA reductase family.</text>
</comment>
<dbReference type="Pfam" id="PF07993">
    <property type="entry name" value="NAD_binding_4"/>
    <property type="match status" value="1"/>
</dbReference>
<proteinExistence type="inferred from homology"/>
<protein>
    <recommendedName>
        <fullName evidence="1">Fatty acyl-CoA reductase</fullName>
        <ecNumber evidence="1">1.2.1.84</ecNumber>
    </recommendedName>
</protein>
<dbReference type="InterPro" id="IPR026055">
    <property type="entry name" value="FAR"/>
</dbReference>
<dbReference type="Proteomes" id="UP000189701">
    <property type="component" value="Unplaced"/>
</dbReference>
<dbReference type="EC" id="1.2.1.84" evidence="1"/>
<evidence type="ECO:0000256" key="1">
    <source>
        <dbReference type="RuleBase" id="RU363097"/>
    </source>
</evidence>
<keyword evidence="3" id="KW-1185">Reference proteome</keyword>
<dbReference type="PANTHER" id="PTHR11011">
    <property type="entry name" value="MALE STERILITY PROTEIN 2-RELATED"/>
    <property type="match status" value="1"/>
</dbReference>
<sequence>MVLQGKATWMAKHILVHKSNGRDDFRTLEGESSIHNLKAINYIKLLQGAFSIPGWIEGLRTGDIFVVGYGKGKQTVGMGDKESIIMDVISKTKGGVDSDIMTEGRSHKVLTEKILRVQPNVKKLYLLIRATYSISAKQRFTNEVLKNDLFGVLRERLGANLHSVIEDKIFPVAGDIACDSLGINSALKMRCKKNILLHAFCRYDTAIRINALGALNVLKFTKQCSKLMMLLHVSTAYVCGEKEGLILEKPLHYGEMLSGGSHLDIDAEQKLAEETLKDLKARNATEKEVTLAMRLLGIERAKIHGWPNTYSITKAMEEMLLGQLKENL</sequence>
<evidence type="ECO:0000259" key="2">
    <source>
        <dbReference type="Pfam" id="PF07993"/>
    </source>
</evidence>
<evidence type="ECO:0000313" key="3">
    <source>
        <dbReference type="Proteomes" id="UP000189701"/>
    </source>
</evidence>
<keyword evidence="1" id="KW-0521">NADP</keyword>
<dbReference type="GO" id="GO:0010345">
    <property type="term" value="P:suberin biosynthetic process"/>
    <property type="evidence" value="ECO:0007669"/>
    <property type="project" value="TreeGrafter"/>
</dbReference>
<dbReference type="SUPFAM" id="SSF51735">
    <property type="entry name" value="NAD(P)-binding Rossmann-fold domains"/>
    <property type="match status" value="1"/>
</dbReference>
<evidence type="ECO:0000313" key="4">
    <source>
        <dbReference type="RefSeq" id="XP_009771272.1"/>
    </source>
</evidence>
<keyword evidence="1" id="KW-0443">Lipid metabolism</keyword>
<dbReference type="AlphaFoldDB" id="A0A1U7VTQ6"/>
<keyword evidence="1" id="KW-0560">Oxidoreductase</keyword>
<dbReference type="GO" id="GO:0102965">
    <property type="term" value="F:alcohol-forming long-chain fatty acyl-CoA reductase activity"/>
    <property type="evidence" value="ECO:0007669"/>
    <property type="project" value="UniProtKB-EC"/>
</dbReference>
<dbReference type="GO" id="GO:0035336">
    <property type="term" value="P:long-chain fatty-acyl-CoA metabolic process"/>
    <property type="evidence" value="ECO:0007669"/>
    <property type="project" value="TreeGrafter"/>
</dbReference>
<comment type="catalytic activity">
    <reaction evidence="1">
        <text>a long-chain fatty acyl-CoA + 2 NADPH + 2 H(+) = a long-chain primary fatty alcohol + 2 NADP(+) + CoA</text>
        <dbReference type="Rhea" id="RHEA:52716"/>
        <dbReference type="ChEBI" id="CHEBI:15378"/>
        <dbReference type="ChEBI" id="CHEBI:57287"/>
        <dbReference type="ChEBI" id="CHEBI:57783"/>
        <dbReference type="ChEBI" id="CHEBI:58349"/>
        <dbReference type="ChEBI" id="CHEBI:77396"/>
        <dbReference type="ChEBI" id="CHEBI:83139"/>
        <dbReference type="EC" id="1.2.1.84"/>
    </reaction>
</comment>
<reference evidence="4" key="2">
    <citation type="submission" date="2025-08" db="UniProtKB">
        <authorList>
            <consortium name="RefSeq"/>
        </authorList>
    </citation>
    <scope>IDENTIFICATION</scope>
    <source>
        <tissue evidence="4">Leaf</tissue>
    </source>
</reference>
<gene>
    <name evidence="4" type="primary">LOC104221837</name>
</gene>
<accession>A0A1U7VTQ6</accession>
<feature type="domain" description="Thioester reductase (TE)" evidence="2">
    <location>
        <begin position="108"/>
        <end position="325"/>
    </location>
</feature>
<dbReference type="InterPro" id="IPR036291">
    <property type="entry name" value="NAD(P)-bd_dom_sf"/>
</dbReference>
<reference evidence="3" key="1">
    <citation type="journal article" date="2013" name="Genome Biol.">
        <title>Reference genomes and transcriptomes of Nicotiana sylvestris and Nicotiana tomentosiformis.</title>
        <authorList>
            <person name="Sierro N."/>
            <person name="Battey J.N."/>
            <person name="Ouadi S."/>
            <person name="Bovet L."/>
            <person name="Goepfert S."/>
            <person name="Bakaher N."/>
            <person name="Peitsch M.C."/>
            <person name="Ivanov N.V."/>
        </authorList>
    </citation>
    <scope>NUCLEOTIDE SEQUENCE [LARGE SCALE GENOMIC DNA]</scope>
</reference>
<dbReference type="PANTHER" id="PTHR11011:SF86">
    <property type="entry name" value="FATTY ACYL-COA REDUCTASE"/>
    <property type="match status" value="1"/>
</dbReference>
<dbReference type="GO" id="GO:0080019">
    <property type="term" value="F:alcohol-forming very long-chain fatty acyl-CoA reductase activity"/>
    <property type="evidence" value="ECO:0007669"/>
    <property type="project" value="InterPro"/>
</dbReference>
<comment type="function">
    <text evidence="1">Catalyzes the reduction of fatty acyl-CoA to fatty alcohols.</text>
</comment>